<feature type="compositionally biased region" description="Polar residues" evidence="3">
    <location>
        <begin position="237"/>
        <end position="255"/>
    </location>
</feature>
<feature type="region of interest" description="Disordered" evidence="3">
    <location>
        <begin position="234"/>
        <end position="318"/>
    </location>
</feature>
<evidence type="ECO:0000313" key="5">
    <source>
        <dbReference type="EMBL" id="RKP29749.1"/>
    </source>
</evidence>
<evidence type="ECO:0000256" key="2">
    <source>
        <dbReference type="ARBA" id="ARBA00023306"/>
    </source>
</evidence>
<dbReference type="PROSITE" id="PS50003">
    <property type="entry name" value="PH_DOMAIN"/>
    <property type="match status" value="1"/>
</dbReference>
<feature type="compositionally biased region" description="Polar residues" evidence="3">
    <location>
        <begin position="779"/>
        <end position="796"/>
    </location>
</feature>
<dbReference type="PANTHER" id="PTHR36100:SF1">
    <property type="entry name" value="BUD SITE SELECTION PROTEIN 4"/>
    <property type="match status" value="1"/>
</dbReference>
<dbReference type="GO" id="GO:0000142">
    <property type="term" value="C:cellular bud neck contractile ring"/>
    <property type="evidence" value="ECO:0007669"/>
    <property type="project" value="TreeGrafter"/>
</dbReference>
<sequence length="1679" mass="185283">MSALDLFKHENGTDLKTPEFQLLTADSVDMLLKEINHGKVPTMNSEPTSDTVSPIKPLSCALSKDPEQRRDFNSSSDTYVSDARVLDHMDSFARNFEPDSSAELSQAFLLVQDAVTAKPRDMPAQVLREDKGEETQQSHADAAESPKQRQLDLYELDELGELNELDHKQNSKTNQKLNQKLDILDPTAEKSSPTQERHTAHVHTDPGASPSKSIMKGRGLASPKKNVAFLDGPHIQTFHSDPTGESSTQRVQVSPQRHLWTEVSQQSSDDARDASQAPVPPPHASNRTSSYLGNNVGAADPAFPANGPAFSANTVDDNVDDPDISRLTEYRLTDKNFSNLSLNEKIEVFLINKLHDELSEHLDKLDSAARDKTAANVHRLSFQIEQHGTPLEDPLNALTPGLTYCIPSAHSSQSSLQSLVDSNRCLQLNHVEKHLRGLQLNDGIKGFSDKLAAEIFPTTVDSAESGTETSAEQAEGLSRARDLLPLRFDQSQTEKSIMHLLESVWQIEPAHAGLTAPVETLPETLAPEKPQDKHSADVASPTRGPGSRDTSPRGSHRTVKLEPEEGPAQEVHVKQEHVKQEPWEHVASEKVVSEPRVKSESPEPRIEIEPEFDPVVKLEPLDRVVKSEPSDAVKSEPHDNVQEGTEHLQDDASLKREPLQLKPGRKVLRADSMDHLPYHFADSNGGTIVVQVGQKILPGQVRLVGPITSPHSDEGWGSSGHGDTTDSFAGKTHESADVPRQVLETQHHTAGQAVFTGRDYVHELLDPAAVGPEPEKTGTEPQTRPVQTGTDSESNPTDLDLSVLANSSNVQPPVNIKLPALELGSSEFDYLSKKLSEKSLYEEALLAEHDAEKRPLNFLSIWHSQQLSGKTAPRMQKQFYQVPSLLSYNTADLSQYAKYAVPRTLKPKKFQEVNVVSSRVVGTTYENLYDSQFLPELSQDSGIGDHFEQFLQRVSAEHDAVTTTLKRRSSGPSGRAPARSTFRASSPSFTTLRPCDNDYGRTCGNTKKSRFTVHLFEIERSLSVLSPKNMYNDIFHDGSVVKPTIKAPVMKTMPREDRDQFQRIMDMKDAVAHTGVSQLKAVGKTAIPDNKTALVHEWMQQAASLHCDSMLFEGDGAAAIGNGTTGNNHAKKDAGKDARKKVMEKVMRQDASVTQKNVSVMVKNVSVEKARAPGSRNPFLVSDDQVTAARAPLAVLKQRQTRTNVPTLVDTPVVRASFDGGFARTRSPERTGDRNARGSPIKISLPVKLVKKDGLVKGIVLGRKASELNADVAPAPTTETKGKLASSAVSVPTVLTADTLMATAVEVMLQDGGPLGNMSRTVSGEKALAPEAQPLERGRLFLRVVGLNKIALPGIADRVMAFTITLDNGVHCVTTPSYDTCGRASVIIGKEFELTVNRSLQFILTLKATYSRPPPTYVEVKERCVLQPRKRFSRLFGSKEVKTTTRIVPRDTPDPWDRLIAPDGLFARCYIDVGEYMAQVSGVARTLTFTCFNEWATVQGASLLSSYTVAQLEVKMLFVPRTEPHEIMPLSIKSAYECLDDLRREMRRVLEGYLHQEGGDCDTWKKRWFRLQGTSLIAHSEYSHKTRAKINLANVAEVVYVDTQGCIRVPGGRNFSDILLMQHAFKIRFADGEVIEFGAPNAAEKMQWIQAIQEIVYRNKFRRMPWVHTMLEKNSAPAE</sequence>
<dbReference type="SMART" id="SM00233">
    <property type="entry name" value="PH"/>
    <property type="match status" value="1"/>
</dbReference>
<proteinExistence type="predicted"/>
<feature type="compositionally biased region" description="Basic and acidic residues" evidence="3">
    <location>
        <begin position="571"/>
        <end position="582"/>
    </location>
</feature>
<protein>
    <submittedName>
        <fullName evidence="5">DUF1709-domain-containing protein</fullName>
    </submittedName>
</protein>
<dbReference type="Proteomes" id="UP000268321">
    <property type="component" value="Unassembled WGS sequence"/>
</dbReference>
<dbReference type="SUPFAM" id="SSF50729">
    <property type="entry name" value="PH domain-like"/>
    <property type="match status" value="1"/>
</dbReference>
<dbReference type="GO" id="GO:0005525">
    <property type="term" value="F:GTP binding"/>
    <property type="evidence" value="ECO:0007669"/>
    <property type="project" value="TreeGrafter"/>
</dbReference>
<keyword evidence="2" id="KW-0131">Cell cycle</keyword>
<dbReference type="GO" id="GO:0007120">
    <property type="term" value="P:axial cellular bud site selection"/>
    <property type="evidence" value="ECO:0007669"/>
    <property type="project" value="TreeGrafter"/>
</dbReference>
<dbReference type="EMBL" id="ML004476">
    <property type="protein sequence ID" value="RKP29749.1"/>
    <property type="molecule type" value="Genomic_DNA"/>
</dbReference>
<organism evidence="5 6">
    <name type="scientific">Metschnikowia bicuspidata</name>
    <dbReference type="NCBI Taxonomy" id="27322"/>
    <lineage>
        <taxon>Eukaryota</taxon>
        <taxon>Fungi</taxon>
        <taxon>Dikarya</taxon>
        <taxon>Ascomycota</taxon>
        <taxon>Saccharomycotina</taxon>
        <taxon>Pichiomycetes</taxon>
        <taxon>Metschnikowiaceae</taxon>
        <taxon>Metschnikowia</taxon>
    </lineage>
</organism>
<evidence type="ECO:0000313" key="6">
    <source>
        <dbReference type="Proteomes" id="UP000268321"/>
    </source>
</evidence>
<feature type="region of interest" description="Disordered" evidence="3">
    <location>
        <begin position="188"/>
        <end position="220"/>
    </location>
</feature>
<evidence type="ECO:0000259" key="4">
    <source>
        <dbReference type="PROSITE" id="PS50003"/>
    </source>
</evidence>
<evidence type="ECO:0000256" key="1">
    <source>
        <dbReference type="ARBA" id="ARBA00022618"/>
    </source>
</evidence>
<dbReference type="InterPro" id="IPR001849">
    <property type="entry name" value="PH_domain"/>
</dbReference>
<dbReference type="CDD" id="cd13278">
    <property type="entry name" value="PH_Bud4"/>
    <property type="match status" value="1"/>
</dbReference>
<dbReference type="GO" id="GO:0097271">
    <property type="term" value="P:protein localization to bud neck"/>
    <property type="evidence" value="ECO:0007669"/>
    <property type="project" value="TreeGrafter"/>
</dbReference>
<gene>
    <name evidence="5" type="ORF">METBISCDRAFT_27995</name>
</gene>
<dbReference type="Pfam" id="PF00169">
    <property type="entry name" value="PH"/>
    <property type="match status" value="1"/>
</dbReference>
<name>A0A4V1J2U2_9ASCO</name>
<feature type="compositionally biased region" description="Polar residues" evidence="3">
    <location>
        <begin position="42"/>
        <end position="52"/>
    </location>
</feature>
<feature type="domain" description="PH" evidence="4">
    <location>
        <begin position="1547"/>
        <end position="1657"/>
    </location>
</feature>
<dbReference type="Gene3D" id="2.30.29.30">
    <property type="entry name" value="Pleckstrin-homology domain (PH domain)/Phosphotyrosine-binding domain (PTB)"/>
    <property type="match status" value="1"/>
</dbReference>
<feature type="region of interest" description="Disordered" evidence="3">
    <location>
        <begin position="709"/>
        <end position="736"/>
    </location>
</feature>
<dbReference type="InterPro" id="IPR052007">
    <property type="entry name" value="Bud4"/>
</dbReference>
<feature type="region of interest" description="Disordered" evidence="3">
    <location>
        <begin position="39"/>
        <end position="78"/>
    </location>
</feature>
<keyword evidence="1" id="KW-0132">Cell division</keyword>
<feature type="region of interest" description="Disordered" evidence="3">
    <location>
        <begin position="526"/>
        <end position="582"/>
    </location>
</feature>
<keyword evidence="6" id="KW-1185">Reference proteome</keyword>
<dbReference type="InterPro" id="IPR011993">
    <property type="entry name" value="PH-like_dom_sf"/>
</dbReference>
<evidence type="ECO:0000256" key="3">
    <source>
        <dbReference type="SAM" id="MobiDB-lite"/>
    </source>
</evidence>
<dbReference type="OrthoDB" id="2123378at2759"/>
<feature type="region of interest" description="Disordered" evidence="3">
    <location>
        <begin position="129"/>
        <end position="150"/>
    </location>
</feature>
<feature type="compositionally biased region" description="Basic and acidic residues" evidence="3">
    <location>
        <begin position="195"/>
        <end position="204"/>
    </location>
</feature>
<feature type="region of interest" description="Disordered" evidence="3">
    <location>
        <begin position="626"/>
        <end position="653"/>
    </location>
</feature>
<accession>A0A4V1J2U2</accession>
<dbReference type="PANTHER" id="PTHR36100">
    <property type="entry name" value="BUD SITE SELECTION PROTEIN 4"/>
    <property type="match status" value="1"/>
</dbReference>
<reference evidence="6" key="1">
    <citation type="journal article" date="2018" name="Nat. Microbiol.">
        <title>Leveraging single-cell genomics to expand the fungal tree of life.</title>
        <authorList>
            <person name="Ahrendt S.R."/>
            <person name="Quandt C.A."/>
            <person name="Ciobanu D."/>
            <person name="Clum A."/>
            <person name="Salamov A."/>
            <person name="Andreopoulos B."/>
            <person name="Cheng J.F."/>
            <person name="Woyke T."/>
            <person name="Pelin A."/>
            <person name="Henrissat B."/>
            <person name="Reynolds N.K."/>
            <person name="Benny G.L."/>
            <person name="Smith M.E."/>
            <person name="James T.Y."/>
            <person name="Grigoriev I.V."/>
        </authorList>
    </citation>
    <scope>NUCLEOTIDE SEQUENCE [LARGE SCALE GENOMIC DNA]</scope>
    <source>
        <strain evidence="6">Baker2002</strain>
    </source>
</reference>
<feature type="region of interest" description="Disordered" evidence="3">
    <location>
        <begin position="769"/>
        <end position="796"/>
    </location>
</feature>